<evidence type="ECO:0000313" key="3">
    <source>
        <dbReference type="Proteomes" id="UP000218775"/>
    </source>
</evidence>
<dbReference type="Proteomes" id="UP000218775">
    <property type="component" value="Unassembled WGS sequence"/>
</dbReference>
<dbReference type="SUPFAM" id="SSF89372">
    <property type="entry name" value="Fucose-specific lectin"/>
    <property type="match status" value="1"/>
</dbReference>
<evidence type="ECO:0000313" key="2">
    <source>
        <dbReference type="EMBL" id="PCI78185.1"/>
    </source>
</evidence>
<dbReference type="Gene3D" id="2.60.40.10">
    <property type="entry name" value="Immunoglobulins"/>
    <property type="match status" value="1"/>
</dbReference>
<accession>A0A2A4X7Z6</accession>
<evidence type="ECO:0000256" key="1">
    <source>
        <dbReference type="SAM" id="MobiDB-lite"/>
    </source>
</evidence>
<protein>
    <recommendedName>
        <fullName evidence="4">Fibronectin type-III domain-containing protein</fullName>
    </recommendedName>
</protein>
<feature type="compositionally biased region" description="Polar residues" evidence="1">
    <location>
        <begin position="322"/>
        <end position="338"/>
    </location>
</feature>
<feature type="compositionally biased region" description="Low complexity" evidence="1">
    <location>
        <begin position="339"/>
        <end position="350"/>
    </location>
</feature>
<dbReference type="InterPro" id="IPR003961">
    <property type="entry name" value="FN3_dom"/>
</dbReference>
<dbReference type="InterPro" id="IPR013783">
    <property type="entry name" value="Ig-like_fold"/>
</dbReference>
<proteinExistence type="predicted"/>
<feature type="region of interest" description="Disordered" evidence="1">
    <location>
        <begin position="270"/>
        <end position="350"/>
    </location>
</feature>
<dbReference type="AlphaFoldDB" id="A0A2A4X7Z6"/>
<dbReference type="EMBL" id="NVUK01000008">
    <property type="protein sequence ID" value="PCI78185.1"/>
    <property type="molecule type" value="Genomic_DNA"/>
</dbReference>
<name>A0A2A4X7Z6_UNCAE</name>
<gene>
    <name evidence="2" type="ORF">COB21_01580</name>
</gene>
<reference evidence="3" key="1">
    <citation type="submission" date="2017-08" db="EMBL/GenBank/DDBJ databases">
        <title>A dynamic microbial community with high functional redundancy inhabits the cold, oxic subseafloor aquifer.</title>
        <authorList>
            <person name="Tully B.J."/>
            <person name="Wheat C.G."/>
            <person name="Glazer B.T."/>
            <person name="Huber J.A."/>
        </authorList>
    </citation>
    <scope>NUCLEOTIDE SEQUENCE [LARGE SCALE GENOMIC DNA]</scope>
</reference>
<comment type="caution">
    <text evidence="2">The sequence shown here is derived from an EMBL/GenBank/DDBJ whole genome shotgun (WGS) entry which is preliminary data.</text>
</comment>
<evidence type="ECO:0008006" key="4">
    <source>
        <dbReference type="Google" id="ProtNLM"/>
    </source>
</evidence>
<sequence>MKRFFIALLTTCIPLAGYTSQLILNTLAVENRQKGYAIGVWVVDGMIQTAIYNNATQNWSPTQDLSSEGSRASNPHVSKDPYGDAVVVWQNSTDGNNFIEAAFFNSSSGVWSEPEILSSFADDSINPKVSKDVSGTAIAVWETTDQIHHSIESSIYDPRTQTWSVPEQISDSQFHSFDPQVSVDTDGNGITLFRRANSSEESVIQSATYSSNNAAWSATRDVSKSGYFATTPQIGTDASGNAIAVVHPQGDANYTIMIHALLGEKTVLSQPNIPRSDTSYTGTNISHTGTNISHTGADISHTGADFSHTRADLHTPSRENNTHNAPASNTVESNPLITNNHSNNQSNSSASIEANVNVNTRLESSTSAQDIASMLSIIQASIPSIPTNFKTLLQKNVFPTQIEWFTTLSWDAPVDNSNIVNYRIYLNGSVAVTIAATDLLSYVVHNIDVDGSYTFELCSVTAVGTESDKVTLKLF</sequence>
<dbReference type="SUPFAM" id="SSF49265">
    <property type="entry name" value="Fibronectin type III"/>
    <property type="match status" value="1"/>
</dbReference>
<feature type="compositionally biased region" description="Polar residues" evidence="1">
    <location>
        <begin position="270"/>
        <end position="294"/>
    </location>
</feature>
<feature type="compositionally biased region" description="Basic and acidic residues" evidence="1">
    <location>
        <begin position="307"/>
        <end position="321"/>
    </location>
</feature>
<organism evidence="2 3">
    <name type="scientific">Aerophobetes bacterium</name>
    <dbReference type="NCBI Taxonomy" id="2030807"/>
    <lineage>
        <taxon>Bacteria</taxon>
        <taxon>Candidatus Aerophobota</taxon>
    </lineage>
</organism>
<dbReference type="CDD" id="cd00063">
    <property type="entry name" value="FN3"/>
    <property type="match status" value="1"/>
</dbReference>
<dbReference type="InterPro" id="IPR036116">
    <property type="entry name" value="FN3_sf"/>
</dbReference>